<dbReference type="GO" id="GO:0032506">
    <property type="term" value="P:cytokinetic process"/>
    <property type="evidence" value="ECO:0007669"/>
    <property type="project" value="TreeGrafter"/>
</dbReference>
<evidence type="ECO:0000256" key="1">
    <source>
        <dbReference type="SAM" id="MobiDB-lite"/>
    </source>
</evidence>
<dbReference type="RefSeq" id="WP_121239980.1">
    <property type="nucleotide sequence ID" value="NZ_BHVV01000001.1"/>
</dbReference>
<evidence type="ECO:0000256" key="2">
    <source>
        <dbReference type="SAM" id="Phobius"/>
    </source>
</evidence>
<dbReference type="EMBL" id="RCCI01000004">
    <property type="protein sequence ID" value="RLJ68046.1"/>
    <property type="molecule type" value="Genomic_DNA"/>
</dbReference>
<dbReference type="InterPro" id="IPR052521">
    <property type="entry name" value="Cell_div_SPOR-domain"/>
</dbReference>
<feature type="region of interest" description="Disordered" evidence="1">
    <location>
        <begin position="39"/>
        <end position="71"/>
    </location>
</feature>
<keyword evidence="5" id="KW-1185">Reference proteome</keyword>
<feature type="compositionally biased region" description="Low complexity" evidence="1">
    <location>
        <begin position="88"/>
        <end position="102"/>
    </location>
</feature>
<keyword evidence="2" id="KW-0812">Transmembrane</keyword>
<reference evidence="4 5" key="1">
    <citation type="submission" date="2018-10" db="EMBL/GenBank/DDBJ databases">
        <title>Genomic Encyclopedia of Type Strains, Phase IV (KMG-IV): sequencing the most valuable type-strain genomes for metagenomic binning, comparative biology and taxonomic classification.</title>
        <authorList>
            <person name="Goeker M."/>
        </authorList>
    </citation>
    <scope>NUCLEOTIDE SEQUENCE [LARGE SCALE GENOMIC DNA]</scope>
    <source>
        <strain evidence="4 5">DSM 26916</strain>
    </source>
</reference>
<dbReference type="SUPFAM" id="SSF110997">
    <property type="entry name" value="Sporulation related repeat"/>
    <property type="match status" value="1"/>
</dbReference>
<dbReference type="Gene3D" id="3.30.70.1070">
    <property type="entry name" value="Sporulation related repeat"/>
    <property type="match status" value="1"/>
</dbReference>
<accession>A0A497XLB1</accession>
<keyword evidence="2" id="KW-0472">Membrane</keyword>
<comment type="caution">
    <text evidence="4">The sequence shown here is derived from an EMBL/GenBank/DDBJ whole genome shotgun (WGS) entry which is preliminary data.</text>
</comment>
<dbReference type="Pfam" id="PF05036">
    <property type="entry name" value="SPOR"/>
    <property type="match status" value="1"/>
</dbReference>
<dbReference type="GO" id="GO:0032153">
    <property type="term" value="C:cell division site"/>
    <property type="evidence" value="ECO:0007669"/>
    <property type="project" value="TreeGrafter"/>
</dbReference>
<dbReference type="InterPro" id="IPR036680">
    <property type="entry name" value="SPOR-like_sf"/>
</dbReference>
<protein>
    <submittedName>
        <fullName evidence="4">Sporulation related protein</fullName>
    </submittedName>
</protein>
<dbReference type="OrthoDB" id="7063246at2"/>
<feature type="compositionally biased region" description="Basic and acidic residues" evidence="1">
    <location>
        <begin position="42"/>
        <end position="52"/>
    </location>
</feature>
<dbReference type="PANTHER" id="PTHR38687:SF1">
    <property type="entry name" value="CELL DIVISION PROTEIN DEDD"/>
    <property type="match status" value="1"/>
</dbReference>
<evidence type="ECO:0000259" key="3">
    <source>
        <dbReference type="PROSITE" id="PS51724"/>
    </source>
</evidence>
<dbReference type="Proteomes" id="UP000268908">
    <property type="component" value="Unassembled WGS sequence"/>
</dbReference>
<organism evidence="4 5">
    <name type="scientific">Sulfurisoma sediminicola</name>
    <dbReference type="NCBI Taxonomy" id="1381557"/>
    <lineage>
        <taxon>Bacteria</taxon>
        <taxon>Pseudomonadati</taxon>
        <taxon>Pseudomonadota</taxon>
        <taxon>Betaproteobacteria</taxon>
        <taxon>Nitrosomonadales</taxon>
        <taxon>Sterolibacteriaceae</taxon>
        <taxon>Sulfurisoma</taxon>
    </lineage>
</organism>
<name>A0A497XLB1_9PROT</name>
<evidence type="ECO:0000313" key="4">
    <source>
        <dbReference type="EMBL" id="RLJ68046.1"/>
    </source>
</evidence>
<keyword evidence="2" id="KW-1133">Transmembrane helix</keyword>
<sequence>MTAYKQHGGTILGMFIGLVIGVGIAFGVVWYLNKTPLPFQDKSPRADRHEPAAGDAARTPQPLPGKPGDKVAEKPRFEFYKILPGEQQATPQGTAPAAPAAPLVTDKSAPAPAAPAELLYLQAGAFQKAQDADNLKAKLTMLGFEAGVQELAVPEKGTMHRVRVGPFASPDEMNRARTQLSQNGIQAALVKVKPQ</sequence>
<feature type="domain" description="SPOR" evidence="3">
    <location>
        <begin position="113"/>
        <end position="193"/>
    </location>
</feature>
<dbReference type="PANTHER" id="PTHR38687">
    <property type="entry name" value="CELL DIVISION PROTEIN DEDD-RELATED"/>
    <property type="match status" value="1"/>
</dbReference>
<evidence type="ECO:0000313" key="5">
    <source>
        <dbReference type="Proteomes" id="UP000268908"/>
    </source>
</evidence>
<dbReference type="PROSITE" id="PS51724">
    <property type="entry name" value="SPOR"/>
    <property type="match status" value="1"/>
</dbReference>
<feature type="transmembrane region" description="Helical" evidence="2">
    <location>
        <begin position="12"/>
        <end position="32"/>
    </location>
</feature>
<dbReference type="InterPro" id="IPR007730">
    <property type="entry name" value="SPOR-like_dom"/>
</dbReference>
<gene>
    <name evidence="4" type="ORF">DFR35_0600</name>
</gene>
<dbReference type="GO" id="GO:0042834">
    <property type="term" value="F:peptidoglycan binding"/>
    <property type="evidence" value="ECO:0007669"/>
    <property type="project" value="InterPro"/>
</dbReference>
<proteinExistence type="predicted"/>
<feature type="region of interest" description="Disordered" evidence="1">
    <location>
        <begin position="88"/>
        <end position="108"/>
    </location>
</feature>
<dbReference type="AlphaFoldDB" id="A0A497XLB1"/>
<dbReference type="GO" id="GO:0030428">
    <property type="term" value="C:cell septum"/>
    <property type="evidence" value="ECO:0007669"/>
    <property type="project" value="TreeGrafter"/>
</dbReference>